<dbReference type="Gene3D" id="3.10.450.40">
    <property type="match status" value="1"/>
</dbReference>
<evidence type="ECO:0000313" key="4">
    <source>
        <dbReference type="Proteomes" id="UP000231701"/>
    </source>
</evidence>
<feature type="signal peptide" evidence="1">
    <location>
        <begin position="1"/>
        <end position="21"/>
    </location>
</feature>
<dbReference type="EMBL" id="CP018799">
    <property type="protein sequence ID" value="ATX79426.1"/>
    <property type="molecule type" value="Genomic_DNA"/>
</dbReference>
<dbReference type="Proteomes" id="UP000231701">
    <property type="component" value="Chromosome"/>
</dbReference>
<accession>A0A2K8L5B9</accession>
<proteinExistence type="predicted"/>
<feature type="chain" id="PRO_5014745890" evidence="1">
    <location>
        <begin position="22"/>
        <end position="101"/>
    </location>
</feature>
<evidence type="ECO:0000313" key="3">
    <source>
        <dbReference type="EMBL" id="ATX79426.1"/>
    </source>
</evidence>
<dbReference type="Pfam" id="PF03413">
    <property type="entry name" value="PepSY"/>
    <property type="match status" value="1"/>
</dbReference>
<dbReference type="RefSeq" id="WP_100278689.1">
    <property type="nucleotide sequence ID" value="NZ_CP018799.1"/>
</dbReference>
<feature type="domain" description="PepSY" evidence="2">
    <location>
        <begin position="41"/>
        <end position="98"/>
    </location>
</feature>
<sequence>MRLLIVLLLLSLTAISPVAWGDEEDHERAHRLMHEHQVLPLSRIAEIIATPYPGKILDLELEEEDNGLIVYEIKILGEDSGVRKIKVDARTGSVLESEVDD</sequence>
<keyword evidence="1" id="KW-0732">Signal</keyword>
<reference evidence="3 4" key="1">
    <citation type="submission" date="2016-12" db="EMBL/GenBank/DDBJ databases">
        <title>Isolation and genomic insights into novel planktonic Zetaproteobacteria from stratified waters of the Chesapeake Bay.</title>
        <authorList>
            <person name="McAllister S.M."/>
            <person name="Kato S."/>
            <person name="Chan C.S."/>
            <person name="Chiu B.K."/>
            <person name="Field E.K."/>
        </authorList>
    </citation>
    <scope>NUCLEOTIDE SEQUENCE [LARGE SCALE GENOMIC DNA]</scope>
    <source>
        <strain evidence="3 4">CP-5</strain>
    </source>
</reference>
<evidence type="ECO:0000259" key="2">
    <source>
        <dbReference type="Pfam" id="PF03413"/>
    </source>
</evidence>
<dbReference type="AlphaFoldDB" id="A0A2K8L5B9"/>
<dbReference type="InterPro" id="IPR025711">
    <property type="entry name" value="PepSY"/>
</dbReference>
<keyword evidence="4" id="KW-1185">Reference proteome</keyword>
<protein>
    <submittedName>
        <fullName evidence="3">Peptidase propeptide and YPEB domain-containing protein</fullName>
    </submittedName>
</protein>
<organism evidence="3 4">
    <name type="scientific">Mariprofundus aestuarium</name>
    <dbReference type="NCBI Taxonomy" id="1921086"/>
    <lineage>
        <taxon>Bacteria</taxon>
        <taxon>Pseudomonadati</taxon>
        <taxon>Pseudomonadota</taxon>
        <taxon>Candidatius Mariprofundia</taxon>
        <taxon>Mariprofundales</taxon>
        <taxon>Mariprofundaceae</taxon>
        <taxon>Mariprofundus</taxon>
    </lineage>
</organism>
<name>A0A2K8L5B9_MARES</name>
<evidence type="ECO:0000256" key="1">
    <source>
        <dbReference type="SAM" id="SignalP"/>
    </source>
</evidence>
<gene>
    <name evidence="3" type="ORF">Ga0123461_1007</name>
</gene>
<dbReference type="KEGG" id="maes:Ga0123461_1007"/>
<dbReference type="OrthoDB" id="8478748at2"/>